<comment type="caution">
    <text evidence="1">The sequence shown here is derived from an EMBL/GenBank/DDBJ whole genome shotgun (WGS) entry which is preliminary data.</text>
</comment>
<evidence type="ECO:0000313" key="2">
    <source>
        <dbReference type="Proteomes" id="UP000518266"/>
    </source>
</evidence>
<organism evidence="1 2">
    <name type="scientific">Dissostichus mawsoni</name>
    <name type="common">Antarctic cod</name>
    <dbReference type="NCBI Taxonomy" id="36200"/>
    <lineage>
        <taxon>Eukaryota</taxon>
        <taxon>Metazoa</taxon>
        <taxon>Chordata</taxon>
        <taxon>Craniata</taxon>
        <taxon>Vertebrata</taxon>
        <taxon>Euteleostomi</taxon>
        <taxon>Actinopterygii</taxon>
        <taxon>Neopterygii</taxon>
        <taxon>Teleostei</taxon>
        <taxon>Neoteleostei</taxon>
        <taxon>Acanthomorphata</taxon>
        <taxon>Eupercaria</taxon>
        <taxon>Perciformes</taxon>
        <taxon>Notothenioidei</taxon>
        <taxon>Nototheniidae</taxon>
        <taxon>Dissostichus</taxon>
    </lineage>
</organism>
<sequence>MEPAAIPPAVKPKAARIAGVANTALGMSVCLLYQTSASCHLLEGATVRTRLLRKSRRVKRWQRSMDGTGHLRRSMCICSSHLHSSTRSNYFWKVQEL</sequence>
<protein>
    <submittedName>
        <fullName evidence="1">Uncharacterized protein</fullName>
    </submittedName>
</protein>
<dbReference type="EMBL" id="JAAKFY010000015">
    <property type="protein sequence ID" value="KAF3844704.1"/>
    <property type="molecule type" value="Genomic_DNA"/>
</dbReference>
<accession>A0A7J5Y5J7</accession>
<evidence type="ECO:0000313" key="1">
    <source>
        <dbReference type="EMBL" id="KAF3844704.1"/>
    </source>
</evidence>
<gene>
    <name evidence="1" type="ORF">F7725_007867</name>
</gene>
<proteinExistence type="predicted"/>
<dbReference type="Proteomes" id="UP000518266">
    <property type="component" value="Unassembled WGS sequence"/>
</dbReference>
<reference evidence="1 2" key="1">
    <citation type="submission" date="2020-03" db="EMBL/GenBank/DDBJ databases">
        <title>Dissostichus mawsoni Genome sequencing and assembly.</title>
        <authorList>
            <person name="Park H."/>
        </authorList>
    </citation>
    <scope>NUCLEOTIDE SEQUENCE [LARGE SCALE GENOMIC DNA]</scope>
    <source>
        <strain evidence="1">DM0001</strain>
        <tissue evidence="1">Muscle</tissue>
    </source>
</reference>
<keyword evidence="2" id="KW-1185">Reference proteome</keyword>
<dbReference type="AlphaFoldDB" id="A0A7J5Y5J7"/>
<name>A0A7J5Y5J7_DISMA</name>